<feature type="compositionally biased region" description="Polar residues" evidence="1">
    <location>
        <begin position="669"/>
        <end position="678"/>
    </location>
</feature>
<dbReference type="PANTHER" id="PTHR31912">
    <property type="entry name" value="IP13529P"/>
    <property type="match status" value="1"/>
</dbReference>
<gene>
    <name evidence="2" type="ORF">PPACK8108_LOCUS8306</name>
</gene>
<accession>A0AAV0AUF5</accession>
<evidence type="ECO:0000256" key="1">
    <source>
        <dbReference type="SAM" id="MobiDB-lite"/>
    </source>
</evidence>
<sequence>MHIEITPERTDFIKLPNPWRLKAQGRMIRHVPLSIYSDDTSGNLSKQWNKHISIFMSLAGLPPHISNQEYNTLFVATSNIARALELAAPVVEELNILSTSGFFTFDHSLQEDVLVLPVILMFLGDSPMHAEITSTLHPNVSLQPCRICKLKAKNKKDKATGTYVKPDLRSWIDTKKAAYHTWYLVQRGAPKTQVQSCISEFGVKDVLNQTIIHTIKENQDTKVTYNIRRLQDDSIEKLFNPFYELKGFDGHKDTPVEVLHVILLGIVKYLYRDLICGLTVDKKEELVARFQSFDISNLNIPSIKAKYLVQHYSSLVGKDFKIIIQAAPFVFFTIIEESRQKIWISLCHLCSLIFQTHISCLENYVANLNSFTQDFLIKLVSSNAQWVNKPKFHILLHLSQSVAPSIHSNRQSPSQDIANSGNCISETNVSIVSPSYQVKNLLLKNPTIQNLLGLDSYIFKVKPRYPFFKKLPLSTADYENCTTPKGIKSISPNSDWINILSFELEDHQTIKANSFVSIKAQQANKNNFIAFIIGIWGVDNMSNQKIYIHCMHCEMLEVDPLYGMRTLKKLNREDFISAKRAKCLIRRTLPKRLERQETDMMLNELQHNFRFNLYVINTASLRAQDKHHAPARITTPQIQPLQALNAVHDGLSEWKKNNNRKGKNKAAESVTSIDPSLP</sequence>
<protein>
    <submittedName>
        <fullName evidence="2">Uncharacterized protein</fullName>
    </submittedName>
</protein>
<evidence type="ECO:0000313" key="3">
    <source>
        <dbReference type="Proteomes" id="UP001153365"/>
    </source>
</evidence>
<keyword evidence="3" id="KW-1185">Reference proteome</keyword>
<dbReference type="PANTHER" id="PTHR31912:SF34">
    <property type="entry name" value="NOTOCHORD-RELATED PROTEIN"/>
    <property type="match status" value="1"/>
</dbReference>
<proteinExistence type="predicted"/>
<dbReference type="EMBL" id="CALTRL010001703">
    <property type="protein sequence ID" value="CAH7673442.1"/>
    <property type="molecule type" value="Genomic_DNA"/>
</dbReference>
<organism evidence="2 3">
    <name type="scientific">Phakopsora pachyrhizi</name>
    <name type="common">Asian soybean rust disease fungus</name>
    <dbReference type="NCBI Taxonomy" id="170000"/>
    <lineage>
        <taxon>Eukaryota</taxon>
        <taxon>Fungi</taxon>
        <taxon>Dikarya</taxon>
        <taxon>Basidiomycota</taxon>
        <taxon>Pucciniomycotina</taxon>
        <taxon>Pucciniomycetes</taxon>
        <taxon>Pucciniales</taxon>
        <taxon>Phakopsoraceae</taxon>
        <taxon>Phakopsora</taxon>
    </lineage>
</organism>
<evidence type="ECO:0000313" key="2">
    <source>
        <dbReference type="EMBL" id="CAH7673442.1"/>
    </source>
</evidence>
<name>A0AAV0AUF5_PHAPC</name>
<dbReference type="AlphaFoldDB" id="A0AAV0AUF5"/>
<feature type="region of interest" description="Disordered" evidence="1">
    <location>
        <begin position="654"/>
        <end position="678"/>
    </location>
</feature>
<dbReference type="Proteomes" id="UP001153365">
    <property type="component" value="Unassembled WGS sequence"/>
</dbReference>
<comment type="caution">
    <text evidence="2">The sequence shown here is derived from an EMBL/GenBank/DDBJ whole genome shotgun (WGS) entry which is preliminary data.</text>
</comment>
<reference evidence="2" key="1">
    <citation type="submission" date="2022-06" db="EMBL/GenBank/DDBJ databases">
        <authorList>
            <consortium name="SYNGENTA / RWTH Aachen University"/>
        </authorList>
    </citation>
    <scope>NUCLEOTIDE SEQUENCE</scope>
</reference>